<dbReference type="Proteomes" id="UP000375690">
    <property type="component" value="Unassembled WGS sequence"/>
</dbReference>
<sequence>MTNSEVFIAKCLHYNPSPLTVKDLLDDVGLKPEEDCTDKRKVVSAVLSYLSGMRTLSSESEADCSNSYDIVGLTKHISMLCKQFSFDTSEFLSGDVTEIEDGSCMW</sequence>
<dbReference type="EMBL" id="VWFC01000001">
    <property type="protein sequence ID" value="KAB1331220.1"/>
    <property type="molecule type" value="Genomic_DNA"/>
</dbReference>
<name>A0A6A1XXB1_BACOV</name>
<accession>A0A6A1XXB1</accession>
<dbReference type="Pfam" id="PF20449">
    <property type="entry name" value="DUF6706"/>
    <property type="match status" value="1"/>
</dbReference>
<proteinExistence type="predicted"/>
<dbReference type="RefSeq" id="WP_272196117.1">
    <property type="nucleotide sequence ID" value="NZ_CP113514.1"/>
</dbReference>
<dbReference type="InterPro" id="IPR046552">
    <property type="entry name" value="DUF6706"/>
</dbReference>
<evidence type="ECO:0000313" key="1">
    <source>
        <dbReference type="EMBL" id="KAB1331220.1"/>
    </source>
</evidence>
<protein>
    <submittedName>
        <fullName evidence="1">Uncharacterized protein</fullName>
    </submittedName>
</protein>
<reference evidence="1 2" key="1">
    <citation type="journal article" date="2019" name="Nat. Med.">
        <title>A library of human gut bacterial isolates paired with longitudinal multiomics data enables mechanistic microbiome research.</title>
        <authorList>
            <person name="Poyet M."/>
            <person name="Groussin M."/>
            <person name="Gibbons S.M."/>
            <person name="Avila-Pacheco J."/>
            <person name="Jiang X."/>
            <person name="Kearney S.M."/>
            <person name="Perrotta A.R."/>
            <person name="Berdy B."/>
            <person name="Zhao S."/>
            <person name="Lieberman T.D."/>
            <person name="Swanson P.K."/>
            <person name="Smith M."/>
            <person name="Roesemann S."/>
            <person name="Alexander J.E."/>
            <person name="Rich S.A."/>
            <person name="Livny J."/>
            <person name="Vlamakis H."/>
            <person name="Clish C."/>
            <person name="Bullock K."/>
            <person name="Deik A."/>
            <person name="Scott J."/>
            <person name="Pierce K.A."/>
            <person name="Xavier R.J."/>
            <person name="Alm E.J."/>
        </authorList>
    </citation>
    <scope>NUCLEOTIDE SEQUENCE [LARGE SCALE GENOMIC DNA]</scope>
    <source>
        <strain evidence="1 2">BIOML-A2</strain>
    </source>
</reference>
<gene>
    <name evidence="1" type="ORF">F3B53_00170</name>
</gene>
<comment type="caution">
    <text evidence="1">The sequence shown here is derived from an EMBL/GenBank/DDBJ whole genome shotgun (WGS) entry which is preliminary data.</text>
</comment>
<evidence type="ECO:0000313" key="2">
    <source>
        <dbReference type="Proteomes" id="UP000375690"/>
    </source>
</evidence>
<dbReference type="AlphaFoldDB" id="A0A6A1XXB1"/>
<organism evidence="1 2">
    <name type="scientific">Bacteroides ovatus</name>
    <dbReference type="NCBI Taxonomy" id="28116"/>
    <lineage>
        <taxon>Bacteria</taxon>
        <taxon>Pseudomonadati</taxon>
        <taxon>Bacteroidota</taxon>
        <taxon>Bacteroidia</taxon>
        <taxon>Bacteroidales</taxon>
        <taxon>Bacteroidaceae</taxon>
        <taxon>Bacteroides</taxon>
    </lineage>
</organism>